<dbReference type="AlphaFoldDB" id="A0A409XXA5"/>
<dbReference type="InterPro" id="IPR050055">
    <property type="entry name" value="EF-Tu_GTPase"/>
</dbReference>
<gene>
    <name evidence="2" type="ORF">CVT26_008249</name>
</gene>
<feature type="compositionally biased region" description="Polar residues" evidence="1">
    <location>
        <begin position="295"/>
        <end position="309"/>
    </location>
</feature>
<evidence type="ECO:0000256" key="1">
    <source>
        <dbReference type="SAM" id="MobiDB-lite"/>
    </source>
</evidence>
<feature type="compositionally biased region" description="Basic and acidic residues" evidence="1">
    <location>
        <begin position="329"/>
        <end position="339"/>
    </location>
</feature>
<comment type="caution">
    <text evidence="2">The sequence shown here is derived from an EMBL/GenBank/DDBJ whole genome shotgun (WGS) entry which is preliminary data.</text>
</comment>
<evidence type="ECO:0000313" key="3">
    <source>
        <dbReference type="Proteomes" id="UP000284706"/>
    </source>
</evidence>
<accession>A0A409XXA5</accession>
<organism evidence="2 3">
    <name type="scientific">Gymnopilus dilepis</name>
    <dbReference type="NCBI Taxonomy" id="231916"/>
    <lineage>
        <taxon>Eukaryota</taxon>
        <taxon>Fungi</taxon>
        <taxon>Dikarya</taxon>
        <taxon>Basidiomycota</taxon>
        <taxon>Agaricomycotina</taxon>
        <taxon>Agaricomycetes</taxon>
        <taxon>Agaricomycetidae</taxon>
        <taxon>Agaricales</taxon>
        <taxon>Agaricineae</taxon>
        <taxon>Hymenogastraceae</taxon>
        <taxon>Gymnopilus</taxon>
    </lineage>
</organism>
<dbReference type="Proteomes" id="UP000284706">
    <property type="component" value="Unassembled WGS sequence"/>
</dbReference>
<dbReference type="GO" id="GO:0003746">
    <property type="term" value="F:translation elongation factor activity"/>
    <property type="evidence" value="ECO:0007669"/>
    <property type="project" value="TreeGrafter"/>
</dbReference>
<proteinExistence type="predicted"/>
<protein>
    <submittedName>
        <fullName evidence="2">Uncharacterized protein</fullName>
    </submittedName>
</protein>
<feature type="region of interest" description="Disordered" evidence="1">
    <location>
        <begin position="1"/>
        <end position="37"/>
    </location>
</feature>
<dbReference type="PANTHER" id="PTHR43721:SF9">
    <property type="entry name" value="GTP-BINDING PROTEIN 1"/>
    <property type="match status" value="1"/>
</dbReference>
<name>A0A409XXA5_9AGAR</name>
<feature type="region of interest" description="Disordered" evidence="1">
    <location>
        <begin position="156"/>
        <end position="175"/>
    </location>
</feature>
<evidence type="ECO:0000313" key="2">
    <source>
        <dbReference type="EMBL" id="PPQ95402.1"/>
    </source>
</evidence>
<keyword evidence="3" id="KW-1185">Reference proteome</keyword>
<reference evidence="2 3" key="1">
    <citation type="journal article" date="2018" name="Evol. Lett.">
        <title>Horizontal gene cluster transfer increased hallucinogenic mushroom diversity.</title>
        <authorList>
            <person name="Reynolds H.T."/>
            <person name="Vijayakumar V."/>
            <person name="Gluck-Thaler E."/>
            <person name="Korotkin H.B."/>
            <person name="Matheny P.B."/>
            <person name="Slot J.C."/>
        </authorList>
    </citation>
    <scope>NUCLEOTIDE SEQUENCE [LARGE SCALE GENOMIC DNA]</scope>
    <source>
        <strain evidence="2 3">SRW20</strain>
    </source>
</reference>
<dbReference type="EMBL" id="NHYE01001427">
    <property type="protein sequence ID" value="PPQ95402.1"/>
    <property type="molecule type" value="Genomic_DNA"/>
</dbReference>
<feature type="region of interest" description="Disordered" evidence="1">
    <location>
        <begin position="295"/>
        <end position="373"/>
    </location>
</feature>
<dbReference type="OrthoDB" id="248233at2759"/>
<sequence length="493" mass="53714">MFGESESESPRVPSPWDSLISIPPSPVPLGGQKRTHTPSPLAAELVDIPRLVPEADDGNVEYKLQLLNPSPARFARLVTQMKWRLLEGGGQAYYELGVADSGDLIGLPREELEQSLETLEMMAGEIGASVIVVKEIEVPAVMATLARKNDWAGRGSKRMISRSRGGTPSSLESGYLTAGASETDFDSTSGTEVDIDSEDLAVTVILDAGSSRGSPLQKPTDYIDSVFSMDPDSEELSAADDDPPQPRFSIDLEISSVYKPRPFRTRMHNHPHFAHSTGGKNKRVKKHKHLGMLNSSHALTNGHNHTTNGALDMPHQENRALTRRQARDRRREEKRKALETRASQALESEADLSRQETLKSPPVPADDNPEVGDSLIAGLESLHVDLVEEPAQIVDVTEAAILDMASVQDLQDDDDDVFVPPKTPSAPYHTFVVDPNTRTESHLDVDTDAISVVGALGDSGIAEEQPRLIVEALVVRKMSLEEAFLDFGGFSLT</sequence>
<dbReference type="InParanoid" id="A0A409XXA5"/>
<dbReference type="PANTHER" id="PTHR43721">
    <property type="entry name" value="ELONGATION FACTOR TU-RELATED"/>
    <property type="match status" value="1"/>
</dbReference>